<feature type="domain" description="HTH tetR-type" evidence="3">
    <location>
        <begin position="226"/>
        <end position="286"/>
    </location>
</feature>
<evidence type="ECO:0000313" key="4">
    <source>
        <dbReference type="EMBL" id="CAB4338362.1"/>
    </source>
</evidence>
<name>A0A6J6WEE2_9ZZZZ</name>
<dbReference type="PROSITE" id="PS50977">
    <property type="entry name" value="HTH_TETR_2"/>
    <property type="match status" value="2"/>
</dbReference>
<evidence type="ECO:0000313" key="5">
    <source>
        <dbReference type="EMBL" id="CAB4372661.1"/>
    </source>
</evidence>
<dbReference type="EMBL" id="CAEZVC010000028">
    <property type="protein sequence ID" value="CAB4619487.1"/>
    <property type="molecule type" value="Genomic_DNA"/>
</dbReference>
<evidence type="ECO:0000313" key="8">
    <source>
        <dbReference type="EMBL" id="CAB4694299.1"/>
    </source>
</evidence>
<dbReference type="AlphaFoldDB" id="A0A6J6WEE2"/>
<dbReference type="Gene3D" id="1.10.357.10">
    <property type="entry name" value="Tetracycline Repressor, domain 2"/>
    <property type="match status" value="2"/>
</dbReference>
<reference evidence="9" key="1">
    <citation type="submission" date="2020-05" db="EMBL/GenBank/DDBJ databases">
        <authorList>
            <person name="Chiriac C."/>
            <person name="Salcher M."/>
            <person name="Ghai R."/>
            <person name="Kavagutti S V."/>
        </authorList>
    </citation>
    <scope>NUCLEOTIDE SEQUENCE</scope>
</reference>
<dbReference type="GO" id="GO:0000976">
    <property type="term" value="F:transcription cis-regulatory region binding"/>
    <property type="evidence" value="ECO:0007669"/>
    <property type="project" value="TreeGrafter"/>
</dbReference>
<accession>A0A6J6WEE2</accession>
<evidence type="ECO:0000256" key="2">
    <source>
        <dbReference type="SAM" id="MobiDB-lite"/>
    </source>
</evidence>
<dbReference type="EMBL" id="CAEZTY010000014">
    <property type="protein sequence ID" value="CAB4580605.1"/>
    <property type="molecule type" value="Genomic_DNA"/>
</dbReference>
<feature type="domain" description="HTH tetR-type" evidence="3">
    <location>
        <begin position="27"/>
        <end position="87"/>
    </location>
</feature>
<sequence>MPQKIPKGSFDQPSNDRPRVSRAQKTREVQTAITNSALELLAANGVDGLALTKIATNAGMSNGPLYGRYDSAEDVALELWDEKLRDQFQRLVREFDDFASSPDAEPSDWLLKELETPSELTDGALEVVAVARRFPLLVDSVRNDVDSLFHQLCAEHPELPPSICSLRLTVPVGCVLTSRSVPKSRPDWRSILLRFRDSALDPANLNQRGHAVTPVEFSIPLPDTGDAGLDEFVAAVMEVVARVGFEKTTAHRVARAAGHSFSSAYTHVGTKDELMHMAIGQMMAQIWQTGTASFLALDAEGYKNAILALQLGLLTEANRPIRQLRIETTMAMRHHKDLSDAGRKRTATSLALITDAVEKADPAASDEAAAYWYLTAANGIGSVALSLLTTEFHNLDWSPVAAVACELALQTTLEPLRKRTKA</sequence>
<dbReference type="GO" id="GO:0003700">
    <property type="term" value="F:DNA-binding transcription factor activity"/>
    <property type="evidence" value="ECO:0007669"/>
    <property type="project" value="TreeGrafter"/>
</dbReference>
<organism evidence="9">
    <name type="scientific">freshwater metagenome</name>
    <dbReference type="NCBI Taxonomy" id="449393"/>
    <lineage>
        <taxon>unclassified sequences</taxon>
        <taxon>metagenomes</taxon>
        <taxon>ecological metagenomes</taxon>
    </lineage>
</organism>
<dbReference type="InterPro" id="IPR009057">
    <property type="entry name" value="Homeodomain-like_sf"/>
</dbReference>
<dbReference type="EMBL" id="CAEUNJ010000094">
    <property type="protein sequence ID" value="CAB4372661.1"/>
    <property type="molecule type" value="Genomic_DNA"/>
</dbReference>
<keyword evidence="1" id="KW-0238">DNA-binding</keyword>
<dbReference type="InterPro" id="IPR050109">
    <property type="entry name" value="HTH-type_TetR-like_transc_reg"/>
</dbReference>
<dbReference type="EMBL" id="CAFBNJ010000019">
    <property type="protein sequence ID" value="CAB4946485.1"/>
    <property type="molecule type" value="Genomic_DNA"/>
</dbReference>
<dbReference type="PANTHER" id="PTHR30055:SF146">
    <property type="entry name" value="HTH-TYPE TRANSCRIPTIONAL DUAL REGULATOR CECR"/>
    <property type="match status" value="1"/>
</dbReference>
<evidence type="ECO:0000313" key="6">
    <source>
        <dbReference type="EMBL" id="CAB4580605.1"/>
    </source>
</evidence>
<evidence type="ECO:0000313" key="11">
    <source>
        <dbReference type="EMBL" id="CAB5073796.1"/>
    </source>
</evidence>
<evidence type="ECO:0000313" key="10">
    <source>
        <dbReference type="EMBL" id="CAB4946485.1"/>
    </source>
</evidence>
<evidence type="ECO:0000313" key="7">
    <source>
        <dbReference type="EMBL" id="CAB4619487.1"/>
    </source>
</evidence>
<proteinExistence type="predicted"/>
<feature type="region of interest" description="Disordered" evidence="2">
    <location>
        <begin position="1"/>
        <end position="27"/>
    </location>
</feature>
<evidence type="ECO:0000259" key="3">
    <source>
        <dbReference type="PROSITE" id="PS50977"/>
    </source>
</evidence>
<gene>
    <name evidence="6" type="ORF">UFOPK1762_00582</name>
    <name evidence="7" type="ORF">UFOPK1906_00641</name>
    <name evidence="8" type="ORF">UFOPK2624_00164</name>
    <name evidence="9" type="ORF">UFOPK2969_00187</name>
    <name evidence="4" type="ORF">UFOPK3331_00763</name>
    <name evidence="10" type="ORF">UFOPK3785_00548</name>
    <name evidence="5" type="ORF">UFOPK4201_01708</name>
    <name evidence="11" type="ORF">UFOPK4371_00218</name>
</gene>
<evidence type="ECO:0000256" key="1">
    <source>
        <dbReference type="ARBA" id="ARBA00023125"/>
    </source>
</evidence>
<dbReference type="EMBL" id="CAFAAD010000008">
    <property type="protein sequence ID" value="CAB4782439.1"/>
    <property type="molecule type" value="Genomic_DNA"/>
</dbReference>
<dbReference type="EMBL" id="CAEZXY010000003">
    <property type="protein sequence ID" value="CAB4694299.1"/>
    <property type="molecule type" value="Genomic_DNA"/>
</dbReference>
<evidence type="ECO:0000313" key="9">
    <source>
        <dbReference type="EMBL" id="CAB4782439.1"/>
    </source>
</evidence>
<dbReference type="InterPro" id="IPR001647">
    <property type="entry name" value="HTH_TetR"/>
</dbReference>
<dbReference type="EMBL" id="CAFBRD010000006">
    <property type="protein sequence ID" value="CAB5073796.1"/>
    <property type="molecule type" value="Genomic_DNA"/>
</dbReference>
<protein>
    <submittedName>
        <fullName evidence="9">Unannotated protein</fullName>
    </submittedName>
</protein>
<dbReference type="SUPFAM" id="SSF46689">
    <property type="entry name" value="Homeodomain-like"/>
    <property type="match status" value="2"/>
</dbReference>
<dbReference type="EMBL" id="CAESAL010000019">
    <property type="protein sequence ID" value="CAB4338362.1"/>
    <property type="molecule type" value="Genomic_DNA"/>
</dbReference>
<dbReference type="PANTHER" id="PTHR30055">
    <property type="entry name" value="HTH-TYPE TRANSCRIPTIONAL REGULATOR RUTR"/>
    <property type="match status" value="1"/>
</dbReference>